<dbReference type="PANTHER" id="PTHR11098">
    <property type="entry name" value="NICOTINATE PHOSPHORIBOSYLTRANSFERASE"/>
    <property type="match status" value="1"/>
</dbReference>
<evidence type="ECO:0000256" key="2">
    <source>
        <dbReference type="ARBA" id="ARBA00010897"/>
    </source>
</evidence>
<proteinExistence type="inferred from homology"/>
<evidence type="ECO:0000256" key="4">
    <source>
        <dbReference type="ARBA" id="ARBA00022553"/>
    </source>
</evidence>
<comment type="pathway">
    <text evidence="1 9">Cofactor biosynthesis; NAD(+) biosynthesis; nicotinate D-ribonucleotide from nicotinate: step 1/1.</text>
</comment>
<name>A0A1T4PBG4_9FIRM</name>
<evidence type="ECO:0000313" key="14">
    <source>
        <dbReference type="Proteomes" id="UP000189857"/>
    </source>
</evidence>
<dbReference type="SUPFAM" id="SSF54675">
    <property type="entry name" value="Nicotinate/Quinolinate PRTase N-terminal domain-like"/>
    <property type="match status" value="1"/>
</dbReference>
<dbReference type="GO" id="GO:0034355">
    <property type="term" value="P:NAD+ biosynthetic process via the salvage pathway"/>
    <property type="evidence" value="ECO:0007669"/>
    <property type="project" value="TreeGrafter"/>
</dbReference>
<dbReference type="SUPFAM" id="SSF51690">
    <property type="entry name" value="Nicotinate/Quinolinate PRTase C-terminal domain-like"/>
    <property type="match status" value="1"/>
</dbReference>
<dbReference type="EC" id="6.3.4.21" evidence="3 9"/>
<dbReference type="GO" id="GO:0005829">
    <property type="term" value="C:cytosol"/>
    <property type="evidence" value="ECO:0007669"/>
    <property type="project" value="TreeGrafter"/>
</dbReference>
<evidence type="ECO:0000256" key="5">
    <source>
        <dbReference type="ARBA" id="ARBA00022598"/>
    </source>
</evidence>
<dbReference type="Pfam" id="PF17956">
    <property type="entry name" value="NAPRTase_C"/>
    <property type="match status" value="1"/>
</dbReference>
<dbReference type="Proteomes" id="UP000189857">
    <property type="component" value="Unassembled WGS sequence"/>
</dbReference>
<sequence>MRNLTMLMDFYELTMANGYFVKGYKDTWAVFDMFYRKNPDNGGYVICAGLEQLIEYVQNMHFSEDDIKYLESKKIFDKGFLDYLRDFHFTGTIEAVPEGTVVYPNTPLVTVTAPVIEAQLMETMLLICINFQSLIATKASRICLAAGDNVIMEFGARRAQGPDAAIYGARACYIGGVNATATAIADINYGVPAIGTMAHSWIQFFPSEYESFKAYAEVFPDTCTLLIDTYDILNSGLPNAIRVAHEVLEPMGKRLKGVRIDSGDLAYFSKKIRKKLDEEGLSDCKIVVSNSVDEYLIDSLNRQGAKINSYGVGERMITSKSDPVFGGVYKLAAVEDTTGSVNGDEKLFIPKIKISENVEKITNPGKKKLWRIYSKETGYGLADMLTLSDEVIDGDGVTPFVDESKPWKKMRFKNVIAKPLQVKIFENGKLVYDIPKLEEIRELVKYQLENTVWQEEQRFANPHAHYLDLSEKLYKIKTDLLSLSESSDQ</sequence>
<evidence type="ECO:0000313" key="13">
    <source>
        <dbReference type="EMBL" id="SJZ88721.1"/>
    </source>
</evidence>
<dbReference type="Pfam" id="PF17767">
    <property type="entry name" value="NAPRTase_N"/>
    <property type="match status" value="1"/>
</dbReference>
<organism evidence="13 14">
    <name type="scientific">Eubacterium ruminantium</name>
    <dbReference type="NCBI Taxonomy" id="42322"/>
    <lineage>
        <taxon>Bacteria</taxon>
        <taxon>Bacillati</taxon>
        <taxon>Bacillota</taxon>
        <taxon>Clostridia</taxon>
        <taxon>Eubacteriales</taxon>
        <taxon>Eubacteriaceae</taxon>
        <taxon>Eubacterium</taxon>
    </lineage>
</organism>
<evidence type="ECO:0000256" key="9">
    <source>
        <dbReference type="RuleBase" id="RU365100"/>
    </source>
</evidence>
<dbReference type="InterPro" id="IPR041525">
    <property type="entry name" value="N/Namide_PRibTrfase"/>
</dbReference>
<dbReference type="InterPro" id="IPR006405">
    <property type="entry name" value="Nic_PRibTrfase_pncB"/>
</dbReference>
<keyword evidence="7 9" id="KW-0808">Transferase</keyword>
<keyword evidence="6 9" id="KW-0662">Pyridine nucleotide biosynthesis</keyword>
<dbReference type="AlphaFoldDB" id="A0A1T4PBG4"/>
<protein>
    <recommendedName>
        <fullName evidence="3 9">Nicotinate phosphoribosyltransferase</fullName>
        <ecNumber evidence="3 9">6.3.4.21</ecNumber>
    </recommendedName>
</protein>
<comment type="PTM">
    <text evidence="9">Transiently phosphorylated on a His residue during the reaction cycle. Phosphorylation strongly increases the affinity for substrates and increases the rate of nicotinate D-ribonucleotide production. Dephosphorylation regenerates the low-affinity form of the enzyme, leading to product release.</text>
</comment>
<dbReference type="InterPro" id="IPR013785">
    <property type="entry name" value="Aldolase_TIM"/>
</dbReference>
<dbReference type="Gene3D" id="3.20.140.10">
    <property type="entry name" value="nicotinate phosphoribosyltransferase"/>
    <property type="match status" value="1"/>
</dbReference>
<dbReference type="NCBIfam" id="TIGR01513">
    <property type="entry name" value="NAPRTase_put"/>
    <property type="match status" value="1"/>
</dbReference>
<comment type="similarity">
    <text evidence="2 9">Belongs to the NAPRTase family.</text>
</comment>
<dbReference type="NCBIfam" id="NF006695">
    <property type="entry name" value="PRK09243.1-2"/>
    <property type="match status" value="1"/>
</dbReference>
<evidence type="ECO:0000259" key="12">
    <source>
        <dbReference type="Pfam" id="PF17956"/>
    </source>
</evidence>
<dbReference type="FunFam" id="3.20.20.70:FF:000076">
    <property type="entry name" value="Nicotinate phosphoribosyltransferase"/>
    <property type="match status" value="1"/>
</dbReference>
<dbReference type="PANTHER" id="PTHR11098:SF1">
    <property type="entry name" value="NICOTINATE PHOSPHORIBOSYLTRANSFERASE"/>
    <property type="match status" value="1"/>
</dbReference>
<dbReference type="InterPro" id="IPR036068">
    <property type="entry name" value="Nicotinate_pribotase-like_C"/>
</dbReference>
<accession>A0A1T4PBG4</accession>
<dbReference type="NCBIfam" id="NF009131">
    <property type="entry name" value="PRK12484.1"/>
    <property type="match status" value="1"/>
</dbReference>
<reference evidence="13 14" key="1">
    <citation type="submission" date="2017-02" db="EMBL/GenBank/DDBJ databases">
        <authorList>
            <person name="Peterson S.W."/>
        </authorList>
    </citation>
    <scope>NUCLEOTIDE SEQUENCE [LARGE SCALE GENOMIC DNA]</scope>
    <source>
        <strain evidence="13 14">ATCC 17233</strain>
    </source>
</reference>
<dbReference type="GO" id="GO:0004516">
    <property type="term" value="F:nicotinate phosphoribosyltransferase activity"/>
    <property type="evidence" value="ECO:0007669"/>
    <property type="project" value="UniProtKB-UniRule"/>
</dbReference>
<comment type="catalytic activity">
    <reaction evidence="8 9">
        <text>5-phospho-alpha-D-ribose 1-diphosphate + nicotinate + ATP + H2O = nicotinate beta-D-ribonucleotide + ADP + phosphate + diphosphate</text>
        <dbReference type="Rhea" id="RHEA:36163"/>
        <dbReference type="ChEBI" id="CHEBI:15377"/>
        <dbReference type="ChEBI" id="CHEBI:30616"/>
        <dbReference type="ChEBI" id="CHEBI:32544"/>
        <dbReference type="ChEBI" id="CHEBI:33019"/>
        <dbReference type="ChEBI" id="CHEBI:43474"/>
        <dbReference type="ChEBI" id="CHEBI:57502"/>
        <dbReference type="ChEBI" id="CHEBI:58017"/>
        <dbReference type="ChEBI" id="CHEBI:456216"/>
        <dbReference type="EC" id="6.3.4.21"/>
    </reaction>
</comment>
<feature type="domain" description="Nicotinate/nicotinamide phosphoribosyltransferase" evidence="10">
    <location>
        <begin position="151"/>
        <end position="322"/>
    </location>
</feature>
<gene>
    <name evidence="13" type="ORF">SAMN02745110_01914</name>
</gene>
<dbReference type="PIRSF" id="PIRSF000484">
    <property type="entry name" value="NAPRT"/>
    <property type="match status" value="1"/>
</dbReference>
<dbReference type="InterPro" id="IPR040727">
    <property type="entry name" value="NAPRTase_N"/>
</dbReference>
<dbReference type="CDD" id="cd01570">
    <property type="entry name" value="NAPRTase_A"/>
    <property type="match status" value="1"/>
</dbReference>
<evidence type="ECO:0000256" key="7">
    <source>
        <dbReference type="ARBA" id="ARBA00022679"/>
    </source>
</evidence>
<dbReference type="InterPro" id="IPR041619">
    <property type="entry name" value="NAPRTase_C"/>
</dbReference>
<evidence type="ECO:0000256" key="1">
    <source>
        <dbReference type="ARBA" id="ARBA00004952"/>
    </source>
</evidence>
<keyword evidence="5 9" id="KW-0436">Ligase</keyword>
<comment type="function">
    <text evidence="9">Catalyzes the first step in the biosynthesis of NAD from nicotinic acid, the ATP-dependent synthesis of beta-nicotinate D-ribonucleotide from nicotinate and 5-phospho-D-ribose 1-phosphate.</text>
</comment>
<feature type="domain" description="Nicotinate phosphoribosyltransferase C-terminal" evidence="12">
    <location>
        <begin position="366"/>
        <end position="477"/>
    </location>
</feature>
<keyword evidence="4" id="KW-0597">Phosphoprotein</keyword>
<dbReference type="UniPathway" id="UPA00253">
    <property type="reaction ID" value="UER00457"/>
</dbReference>
<dbReference type="EMBL" id="FUXA01000011">
    <property type="protein sequence ID" value="SJZ88721.1"/>
    <property type="molecule type" value="Genomic_DNA"/>
</dbReference>
<keyword evidence="14" id="KW-1185">Reference proteome</keyword>
<evidence type="ECO:0000256" key="6">
    <source>
        <dbReference type="ARBA" id="ARBA00022642"/>
    </source>
</evidence>
<evidence type="ECO:0000259" key="10">
    <source>
        <dbReference type="Pfam" id="PF04095"/>
    </source>
</evidence>
<feature type="domain" description="Nicotinate phosphoribosyltransferase N-terminal" evidence="11">
    <location>
        <begin position="6"/>
        <end position="130"/>
    </location>
</feature>
<keyword evidence="13" id="KW-0328">Glycosyltransferase</keyword>
<evidence type="ECO:0000256" key="8">
    <source>
        <dbReference type="ARBA" id="ARBA00048668"/>
    </source>
</evidence>
<dbReference type="RefSeq" id="WP_078787729.1">
    <property type="nucleotide sequence ID" value="NZ_FMTO01000010.1"/>
</dbReference>
<dbReference type="GO" id="GO:0047280">
    <property type="term" value="F:nicotinamide phosphoribosyltransferase activity"/>
    <property type="evidence" value="ECO:0007669"/>
    <property type="project" value="UniProtKB-ARBA"/>
</dbReference>
<dbReference type="Gene3D" id="3.20.20.70">
    <property type="entry name" value="Aldolase class I"/>
    <property type="match status" value="1"/>
</dbReference>
<dbReference type="Pfam" id="PF04095">
    <property type="entry name" value="NAPRTase"/>
    <property type="match status" value="1"/>
</dbReference>
<dbReference type="InterPro" id="IPR007229">
    <property type="entry name" value="Nic_PRibTrfase-Fam"/>
</dbReference>
<evidence type="ECO:0000259" key="11">
    <source>
        <dbReference type="Pfam" id="PF17767"/>
    </source>
</evidence>
<evidence type="ECO:0000256" key="3">
    <source>
        <dbReference type="ARBA" id="ARBA00013236"/>
    </source>
</evidence>